<dbReference type="InterPro" id="IPR051457">
    <property type="entry name" value="2-oxoacid:Fd_oxidoreductase"/>
</dbReference>
<dbReference type="EMBL" id="JSZA02000082">
    <property type="protein sequence ID" value="KHD11707.1"/>
    <property type="molecule type" value="Genomic_DNA"/>
</dbReference>
<dbReference type="CDD" id="cd03375">
    <property type="entry name" value="TPP_OGFOR"/>
    <property type="match status" value="1"/>
</dbReference>
<comment type="caution">
    <text evidence="3">The sequence shown here is derived from an EMBL/GenBank/DDBJ whole genome shotgun (WGS) entry which is preliminary data.</text>
</comment>
<dbReference type="Pfam" id="PF02775">
    <property type="entry name" value="TPP_enzyme_C"/>
    <property type="match status" value="1"/>
</dbReference>
<organism evidence="3 4">
    <name type="scientific">Candidatus Thiomargarita nelsonii</name>
    <dbReference type="NCBI Taxonomy" id="1003181"/>
    <lineage>
        <taxon>Bacteria</taxon>
        <taxon>Pseudomonadati</taxon>
        <taxon>Pseudomonadota</taxon>
        <taxon>Gammaproteobacteria</taxon>
        <taxon>Thiotrichales</taxon>
        <taxon>Thiotrichaceae</taxon>
        <taxon>Thiomargarita</taxon>
    </lineage>
</organism>
<evidence type="ECO:0000259" key="2">
    <source>
        <dbReference type="Pfam" id="PF02775"/>
    </source>
</evidence>
<keyword evidence="1" id="KW-0560">Oxidoreductase</keyword>
<dbReference type="PANTHER" id="PTHR48084:SF4">
    <property type="entry name" value="2-OXOGLUTARATE OXIDOREDUCTASE SUBUNIT KORB"/>
    <property type="match status" value="1"/>
</dbReference>
<dbReference type="GO" id="GO:0030976">
    <property type="term" value="F:thiamine pyrophosphate binding"/>
    <property type="evidence" value="ECO:0007669"/>
    <property type="project" value="InterPro"/>
</dbReference>
<name>A0A0A6PM32_9GAMM</name>
<evidence type="ECO:0000256" key="1">
    <source>
        <dbReference type="ARBA" id="ARBA00023002"/>
    </source>
</evidence>
<sequence length="315" mass="34989">MFGLKADWSLDIKQRYFSLGDYTAGEARWCPGCGDHGVLTVVQRICRDEQLLPEKTVAVSGIGCSSRLPHYMGTYGFHGLHGRALPVACGIKSRRPDLDVWVATGDGDCYSIGTGHWIHAVRYNMDMTVLVFDNSVYGLTKKQTSPTTPIGFQSNTHPQGAPLEPLNPLTVTLGISNVSFVAQTIDWNPVHLYETIKAAHNHKGFSLVNILQRCPVYSDNVFKHLQEDPSQLLLLTHEKGIHLEKSLLRLFPNQQEHDPLNMSEAYDIADQNVPVGLLYHNPDVPCYEDISSQGKDMGIDDKLVALNAAYDQFAI</sequence>
<dbReference type="Proteomes" id="UP000030428">
    <property type="component" value="Unassembled WGS sequence"/>
</dbReference>
<gene>
    <name evidence="3" type="ORF">PN36_19685</name>
</gene>
<dbReference type="GO" id="GO:0016625">
    <property type="term" value="F:oxidoreductase activity, acting on the aldehyde or oxo group of donors, iron-sulfur protein as acceptor"/>
    <property type="evidence" value="ECO:0007669"/>
    <property type="project" value="UniProtKB-ARBA"/>
</dbReference>
<protein>
    <submittedName>
        <fullName evidence="3">2-oxoglutarate oxidoreductase</fullName>
    </submittedName>
</protein>
<dbReference type="SUPFAM" id="SSF52518">
    <property type="entry name" value="Thiamin diphosphate-binding fold (THDP-binding)"/>
    <property type="match status" value="1"/>
</dbReference>
<dbReference type="GO" id="GO:0044281">
    <property type="term" value="P:small molecule metabolic process"/>
    <property type="evidence" value="ECO:0007669"/>
    <property type="project" value="UniProtKB-ARBA"/>
</dbReference>
<dbReference type="Gene3D" id="3.40.50.970">
    <property type="match status" value="1"/>
</dbReference>
<evidence type="ECO:0000313" key="4">
    <source>
        <dbReference type="Proteomes" id="UP000030428"/>
    </source>
</evidence>
<dbReference type="InterPro" id="IPR011766">
    <property type="entry name" value="TPP_enzyme_TPP-bd"/>
</dbReference>
<keyword evidence="4" id="KW-1185">Reference proteome</keyword>
<feature type="domain" description="Thiamine pyrophosphate enzyme TPP-binding" evidence="2">
    <location>
        <begin position="62"/>
        <end position="210"/>
    </location>
</feature>
<proteinExistence type="predicted"/>
<reference evidence="3 4" key="1">
    <citation type="journal article" date="2016" name="Front. Microbiol.">
        <title>Single-Cell (Meta-)Genomics of a Dimorphic Candidatus Thiomargarita nelsonii Reveals Genomic Plasticity.</title>
        <authorList>
            <person name="Flood B.E."/>
            <person name="Fliss P."/>
            <person name="Jones D.S."/>
            <person name="Dick G.J."/>
            <person name="Jain S."/>
            <person name="Kaster A.K."/>
            <person name="Winkel M."/>
            <person name="Mussmann M."/>
            <person name="Bailey J."/>
        </authorList>
    </citation>
    <scope>NUCLEOTIDE SEQUENCE [LARGE SCALE GENOMIC DNA]</scope>
    <source>
        <strain evidence="3">Hydrate Ridge</strain>
    </source>
</reference>
<dbReference type="AlphaFoldDB" id="A0A0A6PM32"/>
<dbReference type="InterPro" id="IPR029061">
    <property type="entry name" value="THDP-binding"/>
</dbReference>
<evidence type="ECO:0000313" key="3">
    <source>
        <dbReference type="EMBL" id="KHD11707.1"/>
    </source>
</evidence>
<accession>A0A0A6PM32</accession>
<dbReference type="GO" id="GO:0045333">
    <property type="term" value="P:cellular respiration"/>
    <property type="evidence" value="ECO:0007669"/>
    <property type="project" value="UniProtKB-ARBA"/>
</dbReference>
<dbReference type="PANTHER" id="PTHR48084">
    <property type="entry name" value="2-OXOGLUTARATE OXIDOREDUCTASE SUBUNIT KORB-RELATED"/>
    <property type="match status" value="1"/>
</dbReference>